<dbReference type="AlphaFoldDB" id="A0A3Q3DMQ1"/>
<protein>
    <submittedName>
        <fullName evidence="3">Uncharacterized protein</fullName>
    </submittedName>
</protein>
<name>A0A3Q3DMQ1_HIPCM</name>
<feature type="transmembrane region" description="Helical" evidence="1">
    <location>
        <begin position="72"/>
        <end position="89"/>
    </location>
</feature>
<reference evidence="3" key="2">
    <citation type="submission" date="2025-09" db="UniProtKB">
        <authorList>
            <consortium name="Ensembl"/>
        </authorList>
    </citation>
    <scope>IDENTIFICATION</scope>
</reference>
<dbReference type="Proteomes" id="UP000264820">
    <property type="component" value="Unplaced"/>
</dbReference>
<accession>A0A3Q3DMQ1</accession>
<dbReference type="STRING" id="109280.ENSHCOP00000016005"/>
<dbReference type="OMA" id="ARPWESM"/>
<dbReference type="GeneTree" id="ENSGT01120000275306"/>
<sequence length="100" mass="11385">MWRKASVAALLALAVGYLYHGCPELPEQLLQYISPDGLRSSPPSQRRLEQVISDAWDSLITLPTRQWSRVAVGYRLLAFLTLIHFFFNVHTNPSVQVKMC</sequence>
<dbReference type="Ensembl" id="ENSHCOT00000024080.1">
    <property type="protein sequence ID" value="ENSHCOP00000016005.1"/>
    <property type="gene ID" value="ENSHCOG00000019698.1"/>
</dbReference>
<reference evidence="3" key="1">
    <citation type="submission" date="2025-08" db="UniProtKB">
        <authorList>
            <consortium name="Ensembl"/>
        </authorList>
    </citation>
    <scope>IDENTIFICATION</scope>
</reference>
<evidence type="ECO:0000313" key="3">
    <source>
        <dbReference type="Ensembl" id="ENSHCOP00000016005.1"/>
    </source>
</evidence>
<feature type="chain" id="PRO_5018709312" evidence="2">
    <location>
        <begin position="21"/>
        <end position="100"/>
    </location>
</feature>
<evidence type="ECO:0000256" key="1">
    <source>
        <dbReference type="SAM" id="Phobius"/>
    </source>
</evidence>
<organism evidence="3 4">
    <name type="scientific">Hippocampus comes</name>
    <name type="common">Tiger tail seahorse</name>
    <dbReference type="NCBI Taxonomy" id="109280"/>
    <lineage>
        <taxon>Eukaryota</taxon>
        <taxon>Metazoa</taxon>
        <taxon>Chordata</taxon>
        <taxon>Craniata</taxon>
        <taxon>Vertebrata</taxon>
        <taxon>Euteleostomi</taxon>
        <taxon>Actinopterygii</taxon>
        <taxon>Neopterygii</taxon>
        <taxon>Teleostei</taxon>
        <taxon>Neoteleostei</taxon>
        <taxon>Acanthomorphata</taxon>
        <taxon>Syngnathiaria</taxon>
        <taxon>Syngnathiformes</taxon>
        <taxon>Syngnathoidei</taxon>
        <taxon>Syngnathidae</taxon>
        <taxon>Hippocampus</taxon>
    </lineage>
</organism>
<keyword evidence="4" id="KW-1185">Reference proteome</keyword>
<proteinExistence type="predicted"/>
<feature type="signal peptide" evidence="2">
    <location>
        <begin position="1"/>
        <end position="20"/>
    </location>
</feature>
<keyword evidence="1" id="KW-0472">Membrane</keyword>
<evidence type="ECO:0000313" key="4">
    <source>
        <dbReference type="Proteomes" id="UP000264820"/>
    </source>
</evidence>
<keyword evidence="1" id="KW-0812">Transmembrane</keyword>
<keyword evidence="2" id="KW-0732">Signal</keyword>
<keyword evidence="1" id="KW-1133">Transmembrane helix</keyword>
<evidence type="ECO:0000256" key="2">
    <source>
        <dbReference type="SAM" id="SignalP"/>
    </source>
</evidence>